<evidence type="ECO:0000313" key="15">
    <source>
        <dbReference type="Proteomes" id="UP000274822"/>
    </source>
</evidence>
<evidence type="ECO:0000256" key="10">
    <source>
        <dbReference type="ARBA" id="ARBA00023288"/>
    </source>
</evidence>
<comment type="similarity">
    <text evidence="2">Belongs to the small GTPase superfamily. Arf family.</text>
</comment>
<comment type="caution">
    <text evidence="14">The sequence shown here is derived from an EMBL/GenBank/DDBJ whole genome shotgun (WGS) entry which is preliminary data.</text>
</comment>
<dbReference type="InterPro" id="IPR006689">
    <property type="entry name" value="Small_GTPase_ARF/SAR"/>
</dbReference>
<dbReference type="Pfam" id="PF00025">
    <property type="entry name" value="Arf"/>
    <property type="match status" value="1"/>
</dbReference>
<dbReference type="GO" id="GO:0015031">
    <property type="term" value="P:protein transport"/>
    <property type="evidence" value="ECO:0007669"/>
    <property type="project" value="UniProtKB-KW"/>
</dbReference>
<evidence type="ECO:0000256" key="1">
    <source>
        <dbReference type="ARBA" id="ARBA00004555"/>
    </source>
</evidence>
<keyword evidence="4" id="KW-0519">Myristate</keyword>
<organism evidence="14 15">
    <name type="scientific">Jimgerdemannia flammicorona</name>
    <dbReference type="NCBI Taxonomy" id="994334"/>
    <lineage>
        <taxon>Eukaryota</taxon>
        <taxon>Fungi</taxon>
        <taxon>Fungi incertae sedis</taxon>
        <taxon>Mucoromycota</taxon>
        <taxon>Mucoromycotina</taxon>
        <taxon>Endogonomycetes</taxon>
        <taxon>Endogonales</taxon>
        <taxon>Endogonaceae</taxon>
        <taxon>Jimgerdemannia</taxon>
    </lineage>
</organism>
<dbReference type="FunFam" id="3.40.50.300:FF:003500">
    <property type="entry name" value="ADP-ribosylation factor 1"/>
    <property type="match status" value="1"/>
</dbReference>
<keyword evidence="9 13" id="KW-0342">GTP-binding</keyword>
<comment type="function">
    <text evidence="11">GTP-binding protein involved in protein trafficking; may modulate vesicle budding and uncoating within the Golgi apparatus.</text>
</comment>
<gene>
    <name evidence="14" type="ORF">BC938DRAFT_482323</name>
</gene>
<evidence type="ECO:0000256" key="5">
    <source>
        <dbReference type="ARBA" id="ARBA00022741"/>
    </source>
</evidence>
<sequence>MTPNAIPPPPLPVFSHRPYWRCYYANTDAVIYVVDSVDRERMHTSKEELHAMLEEDELREAALLVFANKQDMAGAMAPAEVSESLGLSTLKNRQWSIHKTSAVNGEGLTDGLDW</sequence>
<dbReference type="Gene3D" id="3.40.50.300">
    <property type="entry name" value="P-loop containing nucleotide triphosphate hydrolases"/>
    <property type="match status" value="1"/>
</dbReference>
<dbReference type="SUPFAM" id="SSF52540">
    <property type="entry name" value="P-loop containing nucleoside triphosphate hydrolases"/>
    <property type="match status" value="1"/>
</dbReference>
<feature type="binding site" evidence="13">
    <location>
        <begin position="68"/>
        <end position="71"/>
    </location>
    <ligand>
        <name>GTP</name>
        <dbReference type="ChEBI" id="CHEBI:37565"/>
    </ligand>
</feature>
<dbReference type="InterPro" id="IPR027417">
    <property type="entry name" value="P-loop_NTPase"/>
</dbReference>
<dbReference type="GO" id="GO:0016192">
    <property type="term" value="P:vesicle-mediated transport"/>
    <property type="evidence" value="ECO:0007669"/>
    <property type="project" value="UniProtKB-KW"/>
</dbReference>
<evidence type="ECO:0000256" key="3">
    <source>
        <dbReference type="ARBA" id="ARBA00022448"/>
    </source>
</evidence>
<evidence type="ECO:0000256" key="4">
    <source>
        <dbReference type="ARBA" id="ARBA00022707"/>
    </source>
</evidence>
<dbReference type="AlphaFoldDB" id="A0A433QWP5"/>
<evidence type="ECO:0000256" key="2">
    <source>
        <dbReference type="ARBA" id="ARBA00010290"/>
    </source>
</evidence>
<reference evidence="14 15" key="1">
    <citation type="journal article" date="2018" name="New Phytol.">
        <title>Phylogenomics of Endogonaceae and evolution of mycorrhizas within Mucoromycota.</title>
        <authorList>
            <person name="Chang Y."/>
            <person name="Desiro A."/>
            <person name="Na H."/>
            <person name="Sandor L."/>
            <person name="Lipzen A."/>
            <person name="Clum A."/>
            <person name="Barry K."/>
            <person name="Grigoriev I.V."/>
            <person name="Martin F.M."/>
            <person name="Stajich J.E."/>
            <person name="Smith M.E."/>
            <person name="Bonito G."/>
            <person name="Spatafora J.W."/>
        </authorList>
    </citation>
    <scope>NUCLEOTIDE SEQUENCE [LARGE SCALE GENOMIC DNA]</scope>
    <source>
        <strain evidence="14 15">AD002</strain>
    </source>
</reference>
<evidence type="ECO:0000256" key="7">
    <source>
        <dbReference type="ARBA" id="ARBA00022927"/>
    </source>
</evidence>
<keyword evidence="6" id="KW-0931">ER-Golgi transport</keyword>
<keyword evidence="5 13" id="KW-0547">Nucleotide-binding</keyword>
<dbReference type="PANTHER" id="PTHR11711">
    <property type="entry name" value="ADP RIBOSYLATION FACTOR-RELATED"/>
    <property type="match status" value="1"/>
</dbReference>
<dbReference type="GO" id="GO:0005794">
    <property type="term" value="C:Golgi apparatus"/>
    <property type="evidence" value="ECO:0007669"/>
    <property type="project" value="UniProtKB-SubCell"/>
</dbReference>
<accession>A0A433QWP5</accession>
<keyword evidence="7" id="KW-0653">Protein transport</keyword>
<name>A0A433QWP5_9FUNG</name>
<dbReference type="InterPro" id="IPR024156">
    <property type="entry name" value="Small_GTPase_ARF"/>
</dbReference>
<keyword evidence="15" id="KW-1185">Reference proteome</keyword>
<evidence type="ECO:0000256" key="13">
    <source>
        <dbReference type="PIRSR" id="PIRSR606689-1"/>
    </source>
</evidence>
<evidence type="ECO:0000256" key="12">
    <source>
        <dbReference type="ARBA" id="ARBA00070396"/>
    </source>
</evidence>
<comment type="subcellular location">
    <subcellularLocation>
        <location evidence="1">Golgi apparatus</location>
    </subcellularLocation>
</comment>
<evidence type="ECO:0000256" key="11">
    <source>
        <dbReference type="ARBA" id="ARBA00053326"/>
    </source>
</evidence>
<keyword evidence="10" id="KW-0449">Lipoprotein</keyword>
<keyword evidence="8" id="KW-0333">Golgi apparatus</keyword>
<protein>
    <recommendedName>
        <fullName evidence="12">ADP-ribosylation factor</fullName>
    </recommendedName>
</protein>
<evidence type="ECO:0000256" key="6">
    <source>
        <dbReference type="ARBA" id="ARBA00022892"/>
    </source>
</evidence>
<evidence type="ECO:0000256" key="8">
    <source>
        <dbReference type="ARBA" id="ARBA00023034"/>
    </source>
</evidence>
<dbReference type="SMART" id="SM00177">
    <property type="entry name" value="ARF"/>
    <property type="match status" value="1"/>
</dbReference>
<dbReference type="GO" id="GO:0003924">
    <property type="term" value="F:GTPase activity"/>
    <property type="evidence" value="ECO:0007669"/>
    <property type="project" value="InterPro"/>
</dbReference>
<dbReference type="GO" id="GO:0005525">
    <property type="term" value="F:GTP binding"/>
    <property type="evidence" value="ECO:0007669"/>
    <property type="project" value="UniProtKB-KW"/>
</dbReference>
<dbReference type="Proteomes" id="UP000274822">
    <property type="component" value="Unassembled WGS sequence"/>
</dbReference>
<evidence type="ECO:0000313" key="14">
    <source>
        <dbReference type="EMBL" id="RUS34127.1"/>
    </source>
</evidence>
<evidence type="ECO:0000256" key="9">
    <source>
        <dbReference type="ARBA" id="ARBA00023134"/>
    </source>
</evidence>
<keyword evidence="3" id="KW-0813">Transport</keyword>
<proteinExistence type="inferred from homology"/>
<dbReference type="PROSITE" id="PS51417">
    <property type="entry name" value="ARF"/>
    <property type="match status" value="1"/>
</dbReference>
<dbReference type="PRINTS" id="PR00328">
    <property type="entry name" value="SAR1GTPBP"/>
</dbReference>
<dbReference type="EMBL" id="RBNJ01000721">
    <property type="protein sequence ID" value="RUS34127.1"/>
    <property type="molecule type" value="Genomic_DNA"/>
</dbReference>